<dbReference type="STRING" id="1230905.A0A1G4JXS2"/>
<dbReference type="Proteomes" id="UP000191024">
    <property type="component" value="Chromosome F"/>
</dbReference>
<gene>
    <name evidence="1" type="ORF">LAMI_0F04368G</name>
</gene>
<name>A0A1G4JXS2_9SACH</name>
<proteinExistence type="predicted"/>
<protein>
    <submittedName>
        <fullName evidence="1">LAMI_0F04368g1_1</fullName>
    </submittedName>
</protein>
<evidence type="ECO:0000313" key="1">
    <source>
        <dbReference type="EMBL" id="SCU95909.1"/>
    </source>
</evidence>
<accession>A0A1G4JXS2</accession>
<organism evidence="1 2">
    <name type="scientific">Lachancea mirantina</name>
    <dbReference type="NCBI Taxonomy" id="1230905"/>
    <lineage>
        <taxon>Eukaryota</taxon>
        <taxon>Fungi</taxon>
        <taxon>Dikarya</taxon>
        <taxon>Ascomycota</taxon>
        <taxon>Saccharomycotina</taxon>
        <taxon>Saccharomycetes</taxon>
        <taxon>Saccharomycetales</taxon>
        <taxon>Saccharomycetaceae</taxon>
        <taxon>Lachancea</taxon>
    </lineage>
</organism>
<dbReference type="AlphaFoldDB" id="A0A1G4JXS2"/>
<dbReference type="OrthoDB" id="4033768at2759"/>
<sequence>MSLLTSGNVPQPGLLRPGEIVTSKKLKIPILCSLILYLAFASIFWQNSAPTNGANSAADGMTPDVVDKTLSNRPLNYLDDYISHRLPSDIVARADLLLLPQLDVDPPKDLAASLDLMAKTGKTECFDFESLQVEVKHAAQRRWKAEYVISLLYIWEVKKLGICNPMLPFSWYDWRALDVRCCDVETRRPPVDKIVFANVNSNAEVKVVNVAEHISGIFDTSFGLFNELRYYLNSTSSFCIEALESQLFRKSKHVYSTATTPESGWAPRQMMISESLRLPRIETRPSLSLGSSSSSIVVEPSDLKFDAERRIEQLSIETESKLYENRILVDRDFQFLEKLKQKHILALRNGKEDRYISAFFDTIETPKGSGAYDPRFFRQYIDATKRDTAFKAMTKAWQIFTENEQIISWHPTESILPAGELHTHSLEIPIRHFEYLSANFNGSLIVFRDQGKVHRYFLEIDPSYVNLNQNSIDARFIDADTGLSLQLKAVSQRALNQSLHAILQHLRQTFKWNSLKPLLLTKAIADKIGTRSSDSQ</sequence>
<evidence type="ECO:0000313" key="2">
    <source>
        <dbReference type="Proteomes" id="UP000191024"/>
    </source>
</evidence>
<reference evidence="2" key="1">
    <citation type="submission" date="2016-03" db="EMBL/GenBank/DDBJ databases">
        <authorList>
            <person name="Devillers H."/>
        </authorList>
    </citation>
    <scope>NUCLEOTIDE SEQUENCE [LARGE SCALE GENOMIC DNA]</scope>
</reference>
<keyword evidence="2" id="KW-1185">Reference proteome</keyword>
<dbReference type="EMBL" id="LT598467">
    <property type="protein sequence ID" value="SCU95909.1"/>
    <property type="molecule type" value="Genomic_DNA"/>
</dbReference>